<dbReference type="Pfam" id="PF09402">
    <property type="entry name" value="MSC"/>
    <property type="match status" value="1"/>
</dbReference>
<keyword evidence="4 7" id="KW-1133">Transmembrane helix</keyword>
<dbReference type="GO" id="GO:0071763">
    <property type="term" value="P:nuclear membrane organization"/>
    <property type="evidence" value="ECO:0007669"/>
    <property type="project" value="TreeGrafter"/>
</dbReference>
<evidence type="ECO:0000259" key="8">
    <source>
        <dbReference type="Pfam" id="PF09402"/>
    </source>
</evidence>
<keyword evidence="6" id="KW-0539">Nucleus</keyword>
<organism evidence="9 10">
    <name type="scientific">Pneumocystis carinii (strain B80)</name>
    <name type="common">Rat pneumocystis pneumonia agent</name>
    <name type="synonym">Pneumocystis carinii f. sp. carinii</name>
    <dbReference type="NCBI Taxonomy" id="1408658"/>
    <lineage>
        <taxon>Eukaryota</taxon>
        <taxon>Fungi</taxon>
        <taxon>Dikarya</taxon>
        <taxon>Ascomycota</taxon>
        <taxon>Taphrinomycotina</taxon>
        <taxon>Pneumocystomycetes</taxon>
        <taxon>Pneumocystaceae</taxon>
        <taxon>Pneumocystis</taxon>
    </lineage>
</organism>
<sequence length="445" mass="52480">MRVKPEPRSKSLIQPLMNSNLARSKPKKFMTNIENLKTSQQFYHMTMYTKPEHELTTQTFKNNEFTHDDISLNNNEMKNKDKLELDKEVLNVFYGKSKAKPKRKKISFIKFLVVFIFGTSIAALVGIWREETIRVGYCNVEIKETSNTYSLIRKKFPRIFLDNLFIYCKPCPEHAICYPNFKLVCQKDYILASNILSFDGLIPIAPSCIPDTEKLRKVHIIINEIIQMLRDKNTKLECGTSKLLKGEKEGISENDLEKYLWEMKSPDIDDEQFQELLSDAFKDISTYDEIRVENDGSKRYFKSTSFANIPFGCSLKKYIRRSLVRYRVEFIGIICSIFLLFKIKSAFVLHRTYKSRILELVHISLQRLYEQQRLYILDPKSTYPYIAISHLRDDILVNEFNTNQRNKLWNKVRKVVENNSNIRTRLAEINGEWIRAWEWIGTIHT</sequence>
<dbReference type="PANTHER" id="PTHR47808:SF2">
    <property type="entry name" value="LEM DOMAIN-CONTAINING PROTEIN 2"/>
    <property type="match status" value="1"/>
</dbReference>
<keyword evidence="10" id="KW-1185">Reference proteome</keyword>
<comment type="subcellular location">
    <subcellularLocation>
        <location evidence="1">Nucleus inner membrane</location>
    </subcellularLocation>
</comment>
<evidence type="ECO:0000313" key="9">
    <source>
        <dbReference type="EMBL" id="KTW25785.1"/>
    </source>
</evidence>
<dbReference type="OrthoDB" id="2503928at2759"/>
<keyword evidence="2" id="KW-0597">Phosphoprotein</keyword>
<dbReference type="InterPro" id="IPR044780">
    <property type="entry name" value="Heh2/Src1"/>
</dbReference>
<proteinExistence type="predicted"/>
<evidence type="ECO:0000256" key="4">
    <source>
        <dbReference type="ARBA" id="ARBA00022989"/>
    </source>
</evidence>
<dbReference type="VEuPathDB" id="FungiDB:T552_03398"/>
<evidence type="ECO:0000256" key="1">
    <source>
        <dbReference type="ARBA" id="ARBA00004540"/>
    </source>
</evidence>
<evidence type="ECO:0000256" key="5">
    <source>
        <dbReference type="ARBA" id="ARBA00023136"/>
    </source>
</evidence>
<dbReference type="RefSeq" id="XP_018224394.1">
    <property type="nucleotide sequence ID" value="XM_018371904.1"/>
</dbReference>
<dbReference type="EMBL" id="LFVZ01000016">
    <property type="protein sequence ID" value="KTW25785.1"/>
    <property type="molecule type" value="Genomic_DNA"/>
</dbReference>
<feature type="domain" description="Man1/Src1-like C-terminal" evidence="8">
    <location>
        <begin position="119"/>
        <end position="441"/>
    </location>
</feature>
<dbReference type="Proteomes" id="UP000054454">
    <property type="component" value="Unassembled WGS sequence"/>
</dbReference>
<evidence type="ECO:0000256" key="7">
    <source>
        <dbReference type="SAM" id="Phobius"/>
    </source>
</evidence>
<dbReference type="GO" id="GO:0005637">
    <property type="term" value="C:nuclear inner membrane"/>
    <property type="evidence" value="ECO:0007669"/>
    <property type="project" value="UniProtKB-SubCell"/>
</dbReference>
<reference evidence="10" key="1">
    <citation type="journal article" date="2016" name="Nat. Commun.">
        <title>Genome analysis of three Pneumocystis species reveals adaptation mechanisms to life exclusively in mammalian hosts.</title>
        <authorList>
            <person name="Ma L."/>
            <person name="Chen Z."/>
            <person name="Huang D.W."/>
            <person name="Kutty G."/>
            <person name="Ishihara M."/>
            <person name="Wang H."/>
            <person name="Abouelleil A."/>
            <person name="Bishop L."/>
            <person name="Davey E."/>
            <person name="Deng R."/>
            <person name="Deng X."/>
            <person name="Fan L."/>
            <person name="Fantoni G."/>
            <person name="Fitzgerald M."/>
            <person name="Gogineni E."/>
            <person name="Goldberg J.M."/>
            <person name="Handley G."/>
            <person name="Hu X."/>
            <person name="Huber C."/>
            <person name="Jiao X."/>
            <person name="Jones K."/>
            <person name="Levin J.Z."/>
            <person name="Liu Y."/>
            <person name="Macdonald P."/>
            <person name="Melnikov A."/>
            <person name="Raley C."/>
            <person name="Sassi M."/>
            <person name="Sherman B.T."/>
            <person name="Song X."/>
            <person name="Sykes S."/>
            <person name="Tran B."/>
            <person name="Walsh L."/>
            <person name="Xia Y."/>
            <person name="Yang J."/>
            <person name="Young S."/>
            <person name="Zeng Q."/>
            <person name="Zheng X."/>
            <person name="Stephens R."/>
            <person name="Nusbaum C."/>
            <person name="Birren B.W."/>
            <person name="Azadi P."/>
            <person name="Lempicki R.A."/>
            <person name="Cuomo C.A."/>
            <person name="Kovacs J.A."/>
        </authorList>
    </citation>
    <scope>NUCLEOTIDE SEQUENCE [LARGE SCALE GENOMIC DNA]</scope>
    <source>
        <strain evidence="10">B80</strain>
    </source>
</reference>
<accession>A0A0W4ZBL4</accession>
<dbReference type="PANTHER" id="PTHR47808">
    <property type="entry name" value="INNER NUCLEAR MEMBRANE PROTEIN HEH2-RELATED"/>
    <property type="match status" value="1"/>
</dbReference>
<gene>
    <name evidence="9" type="ORF">T552_03398</name>
</gene>
<evidence type="ECO:0000256" key="2">
    <source>
        <dbReference type="ARBA" id="ARBA00022553"/>
    </source>
</evidence>
<dbReference type="GO" id="GO:0005783">
    <property type="term" value="C:endoplasmic reticulum"/>
    <property type="evidence" value="ECO:0007669"/>
    <property type="project" value="TreeGrafter"/>
</dbReference>
<dbReference type="GO" id="GO:0003682">
    <property type="term" value="F:chromatin binding"/>
    <property type="evidence" value="ECO:0007669"/>
    <property type="project" value="InterPro"/>
</dbReference>
<protein>
    <recommendedName>
        <fullName evidence="8">Man1/Src1-like C-terminal domain-containing protein</fullName>
    </recommendedName>
</protein>
<dbReference type="InterPro" id="IPR018996">
    <property type="entry name" value="Man1/Src1-like_C"/>
</dbReference>
<evidence type="ECO:0000256" key="3">
    <source>
        <dbReference type="ARBA" id="ARBA00022692"/>
    </source>
</evidence>
<comment type="caution">
    <text evidence="9">The sequence shown here is derived from an EMBL/GenBank/DDBJ whole genome shotgun (WGS) entry which is preliminary data.</text>
</comment>
<dbReference type="GeneID" id="28938107"/>
<feature type="transmembrane region" description="Helical" evidence="7">
    <location>
        <begin position="108"/>
        <end position="128"/>
    </location>
</feature>
<dbReference type="InterPro" id="IPR041885">
    <property type="entry name" value="MAN1_winged_helix_dom"/>
</dbReference>
<name>A0A0W4ZBL4_PNEC8</name>
<evidence type="ECO:0000256" key="6">
    <source>
        <dbReference type="ARBA" id="ARBA00023242"/>
    </source>
</evidence>
<keyword evidence="3 7" id="KW-0812">Transmembrane</keyword>
<dbReference type="GO" id="GO:0034399">
    <property type="term" value="C:nuclear periphery"/>
    <property type="evidence" value="ECO:0007669"/>
    <property type="project" value="TreeGrafter"/>
</dbReference>
<evidence type="ECO:0000313" key="10">
    <source>
        <dbReference type="Proteomes" id="UP000054454"/>
    </source>
</evidence>
<dbReference type="Gene3D" id="1.10.10.1180">
    <property type="entry name" value="MAN1, winged-helix domain"/>
    <property type="match status" value="1"/>
</dbReference>
<keyword evidence="5 7" id="KW-0472">Membrane</keyword>
<dbReference type="AlphaFoldDB" id="A0A0W4ZBL4"/>